<keyword evidence="2" id="KW-0378">Hydrolase</keyword>
<proteinExistence type="inferred from homology"/>
<comment type="caution">
    <text evidence="5">The sequence shown here is derived from an EMBL/GenBank/DDBJ whole genome shotgun (WGS) entry which is preliminary data.</text>
</comment>
<dbReference type="InterPro" id="IPR000073">
    <property type="entry name" value="AB_hydrolase_1"/>
</dbReference>
<evidence type="ECO:0000313" key="6">
    <source>
        <dbReference type="Proteomes" id="UP001301958"/>
    </source>
</evidence>
<dbReference type="PANTHER" id="PTHR43248">
    <property type="entry name" value="2-SUCCINYL-6-HYDROXY-2,4-CYCLOHEXADIENE-1-CARBOXYLATE SYNTHASE"/>
    <property type="match status" value="1"/>
</dbReference>
<dbReference type="GO" id="GO:0016787">
    <property type="term" value="F:hydrolase activity"/>
    <property type="evidence" value="ECO:0007669"/>
    <property type="project" value="UniProtKB-KW"/>
</dbReference>
<accession>A0AAN7H7G5</accession>
<sequence length="566" mass="63515">MDKDQYFIFSFYFNISLANNTDNPTFNWAEITPSRSLQWHPCYSTQHDCARLDVPMDWQDPSDDKRVVLAIIRLRASNLSDYRGPVFFNPGGPGGSGIWSMLDHGEDLQTIIGQNHDLVTFDPRGVGNSVPRIECWKHAQDRALWELQDIGVLDAYPGLIYDAYARAQVISRVCESNEDLAGKDGILAHSSTVYHARDMLEILEQMGETGLKYWGFSYGTVLGGIFAALWPQKVERMVNDGNVDYQEWYTGAYLNFLRDTDKVMSSFYHFCHLAGPLRCAFYSETPSLIETRLTSLLEKIRLSPIPIEYNISPSTPQLITYTSLKLMLSTSLYQPVLRFPPVAEVLAALEARNATPYYLYTTSDNPSLPNNNPLCFPETVVPPSTPLSIPQEATPDAFAAIMCSDALLDTLSPQEFEEYHQTLQNISHISGSVQVNFRLSCVGREIRPKWRKPKTLFDEKKKTRFPILFVNNIGDNVTPLVSARRNSELFEKSVVLVQEGYGHTSLAAGSRCMAEKVRGYFQEGKVTGEGRCGGMLPFGVEEGEGGGEDELGMVVGRLVGRWRGVF</sequence>
<dbReference type="InterPro" id="IPR051601">
    <property type="entry name" value="Serine_prot/Carboxylest_S33"/>
</dbReference>
<organism evidence="5 6">
    <name type="scientific">Podospora fimiseda</name>
    <dbReference type="NCBI Taxonomy" id="252190"/>
    <lineage>
        <taxon>Eukaryota</taxon>
        <taxon>Fungi</taxon>
        <taxon>Dikarya</taxon>
        <taxon>Ascomycota</taxon>
        <taxon>Pezizomycotina</taxon>
        <taxon>Sordariomycetes</taxon>
        <taxon>Sordariomycetidae</taxon>
        <taxon>Sordariales</taxon>
        <taxon>Podosporaceae</taxon>
        <taxon>Podospora</taxon>
    </lineage>
</organism>
<dbReference type="InterPro" id="IPR013595">
    <property type="entry name" value="Pept_S33_TAP-like_C"/>
</dbReference>
<gene>
    <name evidence="5" type="ORF">QBC38DRAFT_530575</name>
</gene>
<feature type="domain" description="AB hydrolase-1" evidence="3">
    <location>
        <begin position="85"/>
        <end position="245"/>
    </location>
</feature>
<evidence type="ECO:0000259" key="3">
    <source>
        <dbReference type="Pfam" id="PF00561"/>
    </source>
</evidence>
<dbReference type="EMBL" id="MU865294">
    <property type="protein sequence ID" value="KAK4231079.1"/>
    <property type="molecule type" value="Genomic_DNA"/>
</dbReference>
<dbReference type="InterPro" id="IPR029058">
    <property type="entry name" value="AB_hydrolase_fold"/>
</dbReference>
<dbReference type="Gene3D" id="3.40.50.1820">
    <property type="entry name" value="alpha/beta hydrolase"/>
    <property type="match status" value="1"/>
</dbReference>
<evidence type="ECO:0000256" key="1">
    <source>
        <dbReference type="ARBA" id="ARBA00010088"/>
    </source>
</evidence>
<dbReference type="Proteomes" id="UP001301958">
    <property type="component" value="Unassembled WGS sequence"/>
</dbReference>
<protein>
    <submittedName>
        <fullName evidence="5">TAP-like protein-domain-containing protein</fullName>
    </submittedName>
</protein>
<evidence type="ECO:0000256" key="2">
    <source>
        <dbReference type="ARBA" id="ARBA00022801"/>
    </source>
</evidence>
<dbReference type="Pfam" id="PF00561">
    <property type="entry name" value="Abhydrolase_1"/>
    <property type="match status" value="1"/>
</dbReference>
<reference evidence="5" key="1">
    <citation type="journal article" date="2023" name="Mol. Phylogenet. Evol.">
        <title>Genome-scale phylogeny and comparative genomics of the fungal order Sordariales.</title>
        <authorList>
            <person name="Hensen N."/>
            <person name="Bonometti L."/>
            <person name="Westerberg I."/>
            <person name="Brannstrom I.O."/>
            <person name="Guillou S."/>
            <person name="Cros-Aarteil S."/>
            <person name="Calhoun S."/>
            <person name="Haridas S."/>
            <person name="Kuo A."/>
            <person name="Mondo S."/>
            <person name="Pangilinan J."/>
            <person name="Riley R."/>
            <person name="LaButti K."/>
            <person name="Andreopoulos B."/>
            <person name="Lipzen A."/>
            <person name="Chen C."/>
            <person name="Yan M."/>
            <person name="Daum C."/>
            <person name="Ng V."/>
            <person name="Clum A."/>
            <person name="Steindorff A."/>
            <person name="Ohm R.A."/>
            <person name="Martin F."/>
            <person name="Silar P."/>
            <person name="Natvig D.O."/>
            <person name="Lalanne C."/>
            <person name="Gautier V."/>
            <person name="Ament-Velasquez S.L."/>
            <person name="Kruys A."/>
            <person name="Hutchinson M.I."/>
            <person name="Powell A.J."/>
            <person name="Barry K."/>
            <person name="Miller A.N."/>
            <person name="Grigoriev I.V."/>
            <person name="Debuchy R."/>
            <person name="Gladieux P."/>
            <person name="Hiltunen Thoren M."/>
            <person name="Johannesson H."/>
        </authorList>
    </citation>
    <scope>NUCLEOTIDE SEQUENCE</scope>
    <source>
        <strain evidence="5">CBS 990.96</strain>
    </source>
</reference>
<keyword evidence="6" id="KW-1185">Reference proteome</keyword>
<evidence type="ECO:0000313" key="5">
    <source>
        <dbReference type="EMBL" id="KAK4231079.1"/>
    </source>
</evidence>
<evidence type="ECO:0000259" key="4">
    <source>
        <dbReference type="Pfam" id="PF08386"/>
    </source>
</evidence>
<name>A0AAN7H7G5_9PEZI</name>
<dbReference type="SUPFAM" id="SSF53474">
    <property type="entry name" value="alpha/beta-Hydrolases"/>
    <property type="match status" value="1"/>
</dbReference>
<dbReference type="AlphaFoldDB" id="A0AAN7H7G5"/>
<reference evidence="5" key="2">
    <citation type="submission" date="2023-05" db="EMBL/GenBank/DDBJ databases">
        <authorList>
            <consortium name="Lawrence Berkeley National Laboratory"/>
            <person name="Steindorff A."/>
            <person name="Hensen N."/>
            <person name="Bonometti L."/>
            <person name="Westerberg I."/>
            <person name="Brannstrom I.O."/>
            <person name="Guillou S."/>
            <person name="Cros-Aarteil S."/>
            <person name="Calhoun S."/>
            <person name="Haridas S."/>
            <person name="Kuo A."/>
            <person name="Mondo S."/>
            <person name="Pangilinan J."/>
            <person name="Riley R."/>
            <person name="Labutti K."/>
            <person name="Andreopoulos B."/>
            <person name="Lipzen A."/>
            <person name="Chen C."/>
            <person name="Yanf M."/>
            <person name="Daum C."/>
            <person name="Ng V."/>
            <person name="Clum A."/>
            <person name="Ohm R."/>
            <person name="Martin F."/>
            <person name="Silar P."/>
            <person name="Natvig D."/>
            <person name="Lalanne C."/>
            <person name="Gautier V."/>
            <person name="Ament-Velasquez S.L."/>
            <person name="Kruys A."/>
            <person name="Hutchinson M.I."/>
            <person name="Powell A.J."/>
            <person name="Barry K."/>
            <person name="Miller A.N."/>
            <person name="Grigoriev I.V."/>
            <person name="Debuchy R."/>
            <person name="Gladieux P."/>
            <person name="Thoren M.H."/>
            <person name="Johannesson H."/>
        </authorList>
    </citation>
    <scope>NUCLEOTIDE SEQUENCE</scope>
    <source>
        <strain evidence="5">CBS 990.96</strain>
    </source>
</reference>
<dbReference type="Pfam" id="PF08386">
    <property type="entry name" value="Abhydrolase_4"/>
    <property type="match status" value="1"/>
</dbReference>
<dbReference type="PANTHER" id="PTHR43248:SF25">
    <property type="entry name" value="AB HYDROLASE-1 DOMAIN-CONTAINING PROTEIN-RELATED"/>
    <property type="match status" value="1"/>
</dbReference>
<comment type="similarity">
    <text evidence="1">Belongs to the peptidase S33 family.</text>
</comment>
<feature type="domain" description="Peptidase S33 tripeptidyl aminopeptidase-like C-terminal" evidence="4">
    <location>
        <begin position="431"/>
        <end position="529"/>
    </location>
</feature>